<dbReference type="FunFam" id="3.30.200.20:FF:000035">
    <property type="entry name" value="Serine/threonine protein kinase Stk1"/>
    <property type="match status" value="1"/>
</dbReference>
<evidence type="ECO:0000256" key="3">
    <source>
        <dbReference type="ARBA" id="ARBA00022679"/>
    </source>
</evidence>
<dbReference type="CDD" id="cd14014">
    <property type="entry name" value="STKc_PknB_like"/>
    <property type="match status" value="1"/>
</dbReference>
<dbReference type="EMBL" id="JACIBU010000001">
    <property type="protein sequence ID" value="MBB3674333.1"/>
    <property type="molecule type" value="Genomic_DNA"/>
</dbReference>
<dbReference type="GO" id="GO:0045717">
    <property type="term" value="P:negative regulation of fatty acid biosynthetic process"/>
    <property type="evidence" value="ECO:0007669"/>
    <property type="project" value="UniProtKB-ARBA"/>
</dbReference>
<comment type="catalytic activity">
    <reaction evidence="9">
        <text>L-seryl-[protein] + ATP = O-phospho-L-seryl-[protein] + ADP + H(+)</text>
        <dbReference type="Rhea" id="RHEA:17989"/>
        <dbReference type="Rhea" id="RHEA-COMP:9863"/>
        <dbReference type="Rhea" id="RHEA-COMP:11604"/>
        <dbReference type="ChEBI" id="CHEBI:15378"/>
        <dbReference type="ChEBI" id="CHEBI:29999"/>
        <dbReference type="ChEBI" id="CHEBI:30616"/>
        <dbReference type="ChEBI" id="CHEBI:83421"/>
        <dbReference type="ChEBI" id="CHEBI:456216"/>
        <dbReference type="EC" id="2.7.11.1"/>
    </reaction>
</comment>
<dbReference type="PANTHER" id="PTHR43289">
    <property type="entry name" value="MITOGEN-ACTIVATED PROTEIN KINASE KINASE KINASE 20-RELATED"/>
    <property type="match status" value="1"/>
</dbReference>
<feature type="domain" description="Protein kinase" evidence="11">
    <location>
        <begin position="12"/>
        <end position="276"/>
    </location>
</feature>
<name>A0A839Y3I3_9ACTN</name>
<keyword evidence="2" id="KW-0723">Serine/threonine-protein kinase</keyword>
<dbReference type="InterPro" id="IPR005543">
    <property type="entry name" value="PASTA_dom"/>
</dbReference>
<feature type="compositionally biased region" description="Gly residues" evidence="10">
    <location>
        <begin position="486"/>
        <end position="516"/>
    </location>
</feature>
<keyword evidence="7" id="KW-0067">ATP-binding</keyword>
<dbReference type="Gene3D" id="1.10.510.10">
    <property type="entry name" value="Transferase(Phosphotransferase) domain 1"/>
    <property type="match status" value="1"/>
</dbReference>
<keyword evidence="4" id="KW-0677">Repeat</keyword>
<keyword evidence="6 12" id="KW-0418">Kinase</keyword>
<evidence type="ECO:0000256" key="6">
    <source>
        <dbReference type="ARBA" id="ARBA00022777"/>
    </source>
</evidence>
<evidence type="ECO:0000313" key="12">
    <source>
        <dbReference type="EMBL" id="MBB3674333.1"/>
    </source>
</evidence>
<dbReference type="EC" id="2.7.11.1" evidence="1"/>
<reference evidence="12 13" key="1">
    <citation type="submission" date="2020-08" db="EMBL/GenBank/DDBJ databases">
        <title>Sequencing the genomes of 1000 actinobacteria strains.</title>
        <authorList>
            <person name="Klenk H.-P."/>
        </authorList>
    </citation>
    <scope>NUCLEOTIDE SEQUENCE [LARGE SCALE GENOMIC DNA]</scope>
    <source>
        <strain evidence="12 13">DSM 16678</strain>
    </source>
</reference>
<evidence type="ECO:0000256" key="2">
    <source>
        <dbReference type="ARBA" id="ARBA00022527"/>
    </source>
</evidence>
<feature type="compositionally biased region" description="Acidic residues" evidence="10">
    <location>
        <begin position="460"/>
        <end position="484"/>
    </location>
</feature>
<dbReference type="InterPro" id="IPR000719">
    <property type="entry name" value="Prot_kinase_dom"/>
</dbReference>
<dbReference type="InterPro" id="IPR008271">
    <property type="entry name" value="Ser/Thr_kinase_AS"/>
</dbReference>
<evidence type="ECO:0000256" key="10">
    <source>
        <dbReference type="SAM" id="MobiDB-lite"/>
    </source>
</evidence>
<dbReference type="Gene3D" id="3.30.10.20">
    <property type="match status" value="1"/>
</dbReference>
<dbReference type="PROSITE" id="PS50011">
    <property type="entry name" value="PROTEIN_KINASE_DOM"/>
    <property type="match status" value="1"/>
</dbReference>
<feature type="region of interest" description="Disordered" evidence="10">
    <location>
        <begin position="346"/>
        <end position="370"/>
    </location>
</feature>
<dbReference type="AlphaFoldDB" id="A0A839Y3I3"/>
<dbReference type="GO" id="GO:0004674">
    <property type="term" value="F:protein serine/threonine kinase activity"/>
    <property type="evidence" value="ECO:0007669"/>
    <property type="project" value="UniProtKB-KW"/>
</dbReference>
<dbReference type="InterPro" id="IPR011009">
    <property type="entry name" value="Kinase-like_dom_sf"/>
</dbReference>
<evidence type="ECO:0000256" key="1">
    <source>
        <dbReference type="ARBA" id="ARBA00012513"/>
    </source>
</evidence>
<evidence type="ECO:0000256" key="4">
    <source>
        <dbReference type="ARBA" id="ARBA00022737"/>
    </source>
</evidence>
<evidence type="ECO:0000256" key="5">
    <source>
        <dbReference type="ARBA" id="ARBA00022741"/>
    </source>
</evidence>
<evidence type="ECO:0000256" key="7">
    <source>
        <dbReference type="ARBA" id="ARBA00022840"/>
    </source>
</evidence>
<dbReference type="SMART" id="SM00220">
    <property type="entry name" value="S_TKc"/>
    <property type="match status" value="1"/>
</dbReference>
<evidence type="ECO:0000313" key="13">
    <source>
        <dbReference type="Proteomes" id="UP000580718"/>
    </source>
</evidence>
<dbReference type="Pfam" id="PF03793">
    <property type="entry name" value="PASTA"/>
    <property type="match status" value="1"/>
</dbReference>
<dbReference type="GO" id="GO:0005524">
    <property type="term" value="F:ATP binding"/>
    <property type="evidence" value="ECO:0007669"/>
    <property type="project" value="UniProtKB-KW"/>
</dbReference>
<keyword evidence="3 12" id="KW-0808">Transferase</keyword>
<organism evidence="12 13">
    <name type="scientific">Modestobacter versicolor</name>
    <dbReference type="NCBI Taxonomy" id="429133"/>
    <lineage>
        <taxon>Bacteria</taxon>
        <taxon>Bacillati</taxon>
        <taxon>Actinomycetota</taxon>
        <taxon>Actinomycetes</taxon>
        <taxon>Geodermatophilales</taxon>
        <taxon>Geodermatophilaceae</taxon>
        <taxon>Modestobacter</taxon>
    </lineage>
</organism>
<feature type="compositionally biased region" description="Low complexity" evidence="10">
    <location>
        <begin position="449"/>
        <end position="459"/>
    </location>
</feature>
<accession>A0A839Y3I3</accession>
<protein>
    <recommendedName>
        <fullName evidence="1">non-specific serine/threonine protein kinase</fullName>
        <ecNumber evidence="1">2.7.11.1</ecNumber>
    </recommendedName>
</protein>
<feature type="compositionally biased region" description="Low complexity" evidence="10">
    <location>
        <begin position="292"/>
        <end position="312"/>
    </location>
</feature>
<dbReference type="Proteomes" id="UP000580718">
    <property type="component" value="Unassembled WGS sequence"/>
</dbReference>
<comment type="catalytic activity">
    <reaction evidence="8">
        <text>L-threonyl-[protein] + ATP = O-phospho-L-threonyl-[protein] + ADP + H(+)</text>
        <dbReference type="Rhea" id="RHEA:46608"/>
        <dbReference type="Rhea" id="RHEA-COMP:11060"/>
        <dbReference type="Rhea" id="RHEA-COMP:11605"/>
        <dbReference type="ChEBI" id="CHEBI:15378"/>
        <dbReference type="ChEBI" id="CHEBI:30013"/>
        <dbReference type="ChEBI" id="CHEBI:30616"/>
        <dbReference type="ChEBI" id="CHEBI:61977"/>
        <dbReference type="ChEBI" id="CHEBI:456216"/>
        <dbReference type="EC" id="2.7.11.1"/>
    </reaction>
</comment>
<dbReference type="Gene3D" id="3.30.200.20">
    <property type="entry name" value="Phosphorylase Kinase, domain 1"/>
    <property type="match status" value="1"/>
</dbReference>
<proteinExistence type="predicted"/>
<keyword evidence="5" id="KW-0547">Nucleotide-binding</keyword>
<dbReference type="RefSeq" id="WP_343056535.1">
    <property type="nucleotide sequence ID" value="NZ_JACIBU010000001.1"/>
</dbReference>
<dbReference type="SUPFAM" id="SSF56112">
    <property type="entry name" value="Protein kinase-like (PK-like)"/>
    <property type="match status" value="1"/>
</dbReference>
<feature type="region of interest" description="Disordered" evidence="10">
    <location>
        <begin position="292"/>
        <end position="319"/>
    </location>
</feature>
<dbReference type="CDD" id="cd06577">
    <property type="entry name" value="PASTA_pknB"/>
    <property type="match status" value="1"/>
</dbReference>
<dbReference type="FunFam" id="1.10.510.10:FF:000021">
    <property type="entry name" value="Serine/threonine protein kinase"/>
    <property type="match status" value="1"/>
</dbReference>
<evidence type="ECO:0000256" key="8">
    <source>
        <dbReference type="ARBA" id="ARBA00047899"/>
    </source>
</evidence>
<evidence type="ECO:0000259" key="11">
    <source>
        <dbReference type="PROSITE" id="PS50011"/>
    </source>
</evidence>
<gene>
    <name evidence="12" type="ORF">FHX36_000068</name>
</gene>
<comment type="caution">
    <text evidence="12">The sequence shown here is derived from an EMBL/GenBank/DDBJ whole genome shotgun (WGS) entry which is preliminary data.</text>
</comment>
<feature type="region of interest" description="Disordered" evidence="10">
    <location>
        <begin position="421"/>
        <end position="516"/>
    </location>
</feature>
<dbReference type="PROSITE" id="PS00108">
    <property type="entry name" value="PROTEIN_KINASE_ST"/>
    <property type="match status" value="1"/>
</dbReference>
<dbReference type="Pfam" id="PF00069">
    <property type="entry name" value="Pkinase"/>
    <property type="match status" value="1"/>
</dbReference>
<dbReference type="PANTHER" id="PTHR43289:SF6">
    <property type="entry name" value="SERINE_THREONINE-PROTEIN KINASE NEKL-3"/>
    <property type="match status" value="1"/>
</dbReference>
<sequence>MHPDVRLLGGRYELVALIATGGMGQVWQGHDTLLGRDVAVKVLRSEYTGDPTFLTRFRGEARLAAGLVHPNIAALFDYGEVPPAGPTDEHLAFLVMELVRGESLSGLLYREHTLTPERTLDVLRQSAAGLAAAHAAGVIHRDVKPGNVLIGSDGTVKITDFGVAVSGSTVPLTQTGQVMGTPHYLSPEQAAGARATPASDVYALGVIGYQCLTGRRMFDAESSLQVVLLQLNGTPEPLPDDVPPPVRSLIEGALAKDPAQRFPDGAAFRDAIDDVLAGRPVRRLAPTAAVTAVPDPTGTLPGGVPLTGPGTEPETDVPQSRRRRLLAGALTLLAAAAVAGGLQLAGSSGDGEAAADTPAPTSTSAAPATPSPQAIALATADLVGRPVTEVQAELTARGLVVTLRPLQTADVPDNQVIAVDPTGELAPGSPVTVTHAVAPPAAPAPAPVPDTTQPTTGGDAAEDAADAAEDAADAAEDAADDAAEDAGGGNGNAGNGNGNGNGNAGGNGRGNGKNDG</sequence>
<feature type="compositionally biased region" description="Low complexity" evidence="10">
    <location>
        <begin position="430"/>
        <end position="439"/>
    </location>
</feature>
<evidence type="ECO:0000256" key="9">
    <source>
        <dbReference type="ARBA" id="ARBA00048679"/>
    </source>
</evidence>